<feature type="region of interest" description="Disordered" evidence="1">
    <location>
        <begin position="34"/>
        <end position="55"/>
    </location>
</feature>
<gene>
    <name evidence="3" type="ORF">BT96DRAFT_777238</name>
</gene>
<feature type="non-terminal residue" evidence="3">
    <location>
        <position position="1"/>
    </location>
</feature>
<dbReference type="CDD" id="cd00060">
    <property type="entry name" value="FHA"/>
    <property type="match status" value="1"/>
</dbReference>
<protein>
    <recommendedName>
        <fullName evidence="2">FHA domain-containing protein</fullName>
    </recommendedName>
</protein>
<dbReference type="InterPro" id="IPR000253">
    <property type="entry name" value="FHA_dom"/>
</dbReference>
<keyword evidence="4" id="KW-1185">Reference proteome</keyword>
<accession>A0A6A4HKY8</accession>
<organism evidence="3 4">
    <name type="scientific">Gymnopus androsaceus JB14</name>
    <dbReference type="NCBI Taxonomy" id="1447944"/>
    <lineage>
        <taxon>Eukaryota</taxon>
        <taxon>Fungi</taxon>
        <taxon>Dikarya</taxon>
        <taxon>Basidiomycota</taxon>
        <taxon>Agaricomycotina</taxon>
        <taxon>Agaricomycetes</taxon>
        <taxon>Agaricomycetidae</taxon>
        <taxon>Agaricales</taxon>
        <taxon>Marasmiineae</taxon>
        <taxon>Omphalotaceae</taxon>
        <taxon>Gymnopus</taxon>
    </lineage>
</organism>
<feature type="compositionally biased region" description="Low complexity" evidence="1">
    <location>
        <begin position="37"/>
        <end position="48"/>
    </location>
</feature>
<dbReference type="PROSITE" id="PS50006">
    <property type="entry name" value="FHA_DOMAIN"/>
    <property type="match status" value="1"/>
</dbReference>
<name>A0A6A4HKY8_9AGAR</name>
<reference evidence="3" key="1">
    <citation type="journal article" date="2019" name="Environ. Microbiol.">
        <title>Fungal ecological strategies reflected in gene transcription - a case study of two litter decomposers.</title>
        <authorList>
            <person name="Barbi F."/>
            <person name="Kohler A."/>
            <person name="Barry K."/>
            <person name="Baskaran P."/>
            <person name="Daum C."/>
            <person name="Fauchery L."/>
            <person name="Ihrmark K."/>
            <person name="Kuo A."/>
            <person name="LaButti K."/>
            <person name="Lipzen A."/>
            <person name="Morin E."/>
            <person name="Grigoriev I.V."/>
            <person name="Henrissat B."/>
            <person name="Lindahl B."/>
            <person name="Martin F."/>
        </authorList>
    </citation>
    <scope>NUCLEOTIDE SEQUENCE</scope>
    <source>
        <strain evidence="3">JB14</strain>
    </source>
</reference>
<dbReference type="InterPro" id="IPR008984">
    <property type="entry name" value="SMAD_FHA_dom_sf"/>
</dbReference>
<dbReference type="OrthoDB" id="687730at2759"/>
<feature type="non-terminal residue" evidence="3">
    <location>
        <position position="141"/>
    </location>
</feature>
<proteinExistence type="predicted"/>
<dbReference type="Proteomes" id="UP000799118">
    <property type="component" value="Unassembled WGS sequence"/>
</dbReference>
<sequence>LALQAKAGSFPFASKYIPLPANVKAVLGSVVQDTNDGATSGSRSATSTNGWFAPRRFQDSPNPISPISLSPNHAEIWSRNGQIFIKDLNSPFGTYVNGMRINGTVALKNDDTLTLGAVVGRNANTPAYITDEHLKPVIAKV</sequence>
<dbReference type="Pfam" id="PF00498">
    <property type="entry name" value="FHA"/>
    <property type="match status" value="1"/>
</dbReference>
<dbReference type="AlphaFoldDB" id="A0A6A4HKY8"/>
<evidence type="ECO:0000313" key="4">
    <source>
        <dbReference type="Proteomes" id="UP000799118"/>
    </source>
</evidence>
<evidence type="ECO:0000259" key="2">
    <source>
        <dbReference type="PROSITE" id="PS50006"/>
    </source>
</evidence>
<dbReference type="SUPFAM" id="SSF49879">
    <property type="entry name" value="SMAD/FHA domain"/>
    <property type="match status" value="1"/>
</dbReference>
<feature type="domain" description="FHA" evidence="2">
    <location>
        <begin position="69"/>
        <end position="101"/>
    </location>
</feature>
<evidence type="ECO:0000313" key="3">
    <source>
        <dbReference type="EMBL" id="KAE9398776.1"/>
    </source>
</evidence>
<dbReference type="Gene3D" id="2.60.200.20">
    <property type="match status" value="1"/>
</dbReference>
<dbReference type="EMBL" id="ML769478">
    <property type="protein sequence ID" value="KAE9398776.1"/>
    <property type="molecule type" value="Genomic_DNA"/>
</dbReference>
<evidence type="ECO:0000256" key="1">
    <source>
        <dbReference type="SAM" id="MobiDB-lite"/>
    </source>
</evidence>